<evidence type="ECO:0000313" key="1">
    <source>
        <dbReference type="EMBL" id="PSR76612.1"/>
    </source>
</evidence>
<dbReference type="OrthoDB" id="2692881at2759"/>
<accession>A0A2R6NU02</accession>
<name>A0A2R6NU02_9APHY</name>
<organism evidence="1 2">
    <name type="scientific">Hermanssonia centrifuga</name>
    <dbReference type="NCBI Taxonomy" id="98765"/>
    <lineage>
        <taxon>Eukaryota</taxon>
        <taxon>Fungi</taxon>
        <taxon>Dikarya</taxon>
        <taxon>Basidiomycota</taxon>
        <taxon>Agaricomycotina</taxon>
        <taxon>Agaricomycetes</taxon>
        <taxon>Polyporales</taxon>
        <taxon>Meruliaceae</taxon>
        <taxon>Hermanssonia</taxon>
    </lineage>
</organism>
<protein>
    <submittedName>
        <fullName evidence="1">Uncharacterized protein</fullName>
    </submittedName>
</protein>
<sequence>MAGQVLARLEAHDNRPSDAEIVLHARYDAKEAIWTRGYYLASPSLRCIFWLEMVFVNKVTYAVRAAMSEAHLGISVPFSRHIWMYPCHRKLAEKDLDELRDIVTYGHTGYEMFLHYHGEPAVRGSRTESALPEKGRLRVHTYLFKVFSWIFFGMPTLYLKELRKVWVDETVHYYGWRKFTDALKRDWENSITPVSL</sequence>
<reference evidence="1 2" key="1">
    <citation type="submission" date="2018-02" db="EMBL/GenBank/DDBJ databases">
        <title>Genome sequence of the basidiomycete white-rot fungus Phlebia centrifuga.</title>
        <authorList>
            <person name="Granchi Z."/>
            <person name="Peng M."/>
            <person name="de Vries R.P."/>
            <person name="Hilden K."/>
            <person name="Makela M.R."/>
            <person name="Grigoriev I."/>
            <person name="Riley R."/>
        </authorList>
    </citation>
    <scope>NUCLEOTIDE SEQUENCE [LARGE SCALE GENOMIC DNA]</scope>
    <source>
        <strain evidence="1 2">FBCC195</strain>
    </source>
</reference>
<gene>
    <name evidence="1" type="ORF">PHLCEN_2v8370</name>
</gene>
<keyword evidence="2" id="KW-1185">Reference proteome</keyword>
<evidence type="ECO:0000313" key="2">
    <source>
        <dbReference type="Proteomes" id="UP000186601"/>
    </source>
</evidence>
<dbReference type="STRING" id="98765.A0A2R6NU02"/>
<proteinExistence type="predicted"/>
<dbReference type="EMBL" id="MLYV02000838">
    <property type="protein sequence ID" value="PSR76612.1"/>
    <property type="molecule type" value="Genomic_DNA"/>
</dbReference>
<dbReference type="Proteomes" id="UP000186601">
    <property type="component" value="Unassembled WGS sequence"/>
</dbReference>
<dbReference type="AlphaFoldDB" id="A0A2R6NU02"/>
<comment type="caution">
    <text evidence="1">The sequence shown here is derived from an EMBL/GenBank/DDBJ whole genome shotgun (WGS) entry which is preliminary data.</text>
</comment>